<dbReference type="AlphaFoldDB" id="A0AAV5JMA6"/>
<feature type="compositionally biased region" description="Basic residues" evidence="1">
    <location>
        <begin position="741"/>
        <end position="751"/>
    </location>
</feature>
<feature type="region of interest" description="Disordered" evidence="1">
    <location>
        <begin position="266"/>
        <end position="334"/>
    </location>
</feature>
<name>A0AAV5JMA6_9ROSI</name>
<evidence type="ECO:0000313" key="4">
    <source>
        <dbReference type="Proteomes" id="UP001054252"/>
    </source>
</evidence>
<organism evidence="3 4">
    <name type="scientific">Rubroshorea leprosula</name>
    <dbReference type="NCBI Taxonomy" id="152421"/>
    <lineage>
        <taxon>Eukaryota</taxon>
        <taxon>Viridiplantae</taxon>
        <taxon>Streptophyta</taxon>
        <taxon>Embryophyta</taxon>
        <taxon>Tracheophyta</taxon>
        <taxon>Spermatophyta</taxon>
        <taxon>Magnoliopsida</taxon>
        <taxon>eudicotyledons</taxon>
        <taxon>Gunneridae</taxon>
        <taxon>Pentapetalae</taxon>
        <taxon>rosids</taxon>
        <taxon>malvids</taxon>
        <taxon>Malvales</taxon>
        <taxon>Dipterocarpaceae</taxon>
        <taxon>Rubroshorea</taxon>
    </lineage>
</organism>
<evidence type="ECO:0000259" key="2">
    <source>
        <dbReference type="Pfam" id="PF26130"/>
    </source>
</evidence>
<accession>A0AAV5JMA6</accession>
<keyword evidence="4" id="KW-1185">Reference proteome</keyword>
<evidence type="ECO:0000256" key="1">
    <source>
        <dbReference type="SAM" id="MobiDB-lite"/>
    </source>
</evidence>
<dbReference type="EMBL" id="BPVZ01000038">
    <property type="protein sequence ID" value="GKV13205.1"/>
    <property type="molecule type" value="Genomic_DNA"/>
</dbReference>
<dbReference type="PANTHER" id="PTHR31973">
    <property type="entry name" value="POLYPROTEIN, PUTATIVE-RELATED"/>
    <property type="match status" value="1"/>
</dbReference>
<evidence type="ECO:0000313" key="3">
    <source>
        <dbReference type="EMBL" id="GKV13205.1"/>
    </source>
</evidence>
<reference evidence="3 4" key="1">
    <citation type="journal article" date="2021" name="Commun. Biol.">
        <title>The genome of Shorea leprosula (Dipterocarpaceae) highlights the ecological relevance of drought in aseasonal tropical rainforests.</title>
        <authorList>
            <person name="Ng K.K.S."/>
            <person name="Kobayashi M.J."/>
            <person name="Fawcett J.A."/>
            <person name="Hatakeyama M."/>
            <person name="Paape T."/>
            <person name="Ng C.H."/>
            <person name="Ang C.C."/>
            <person name="Tnah L.H."/>
            <person name="Lee C.T."/>
            <person name="Nishiyama T."/>
            <person name="Sese J."/>
            <person name="O'Brien M.J."/>
            <person name="Copetti D."/>
            <person name="Mohd Noor M.I."/>
            <person name="Ong R.C."/>
            <person name="Putra M."/>
            <person name="Sireger I.Z."/>
            <person name="Indrioko S."/>
            <person name="Kosugi Y."/>
            <person name="Izuno A."/>
            <person name="Isagi Y."/>
            <person name="Lee S.L."/>
            <person name="Shimizu K.K."/>
        </authorList>
    </citation>
    <scope>NUCLEOTIDE SEQUENCE [LARGE SCALE GENOMIC DNA]</scope>
    <source>
        <strain evidence="3">214</strain>
    </source>
</reference>
<feature type="domain" description="PB1-like" evidence="2">
    <location>
        <begin position="37"/>
        <end position="135"/>
    </location>
</feature>
<feature type="compositionally biased region" description="Basic and acidic residues" evidence="1">
    <location>
        <begin position="206"/>
        <end position="221"/>
    </location>
</feature>
<feature type="compositionally biased region" description="Polar residues" evidence="1">
    <location>
        <begin position="286"/>
        <end position="295"/>
    </location>
</feature>
<feature type="compositionally biased region" description="Acidic residues" evidence="1">
    <location>
        <begin position="302"/>
        <end position="319"/>
    </location>
</feature>
<gene>
    <name evidence="3" type="ORF">SLEP1_g24254</name>
</gene>
<feature type="region of interest" description="Disordered" evidence="1">
    <location>
        <begin position="574"/>
        <end position="608"/>
    </location>
</feature>
<dbReference type="InterPro" id="IPR058594">
    <property type="entry name" value="PB1-like_dom_pln"/>
</dbReference>
<feature type="region of interest" description="Disordered" evidence="1">
    <location>
        <begin position="781"/>
        <end position="833"/>
    </location>
</feature>
<proteinExistence type="predicted"/>
<feature type="compositionally biased region" description="Acidic residues" evidence="1">
    <location>
        <begin position="11"/>
        <end position="25"/>
    </location>
</feature>
<feature type="compositionally biased region" description="Low complexity" evidence="1">
    <location>
        <begin position="781"/>
        <end position="790"/>
    </location>
</feature>
<feature type="compositionally biased region" description="Polar residues" evidence="1">
    <location>
        <begin position="677"/>
        <end position="690"/>
    </location>
</feature>
<dbReference type="PANTHER" id="PTHR31973:SF187">
    <property type="entry name" value="MUTATOR TRANSPOSASE MUDRA PROTEIN"/>
    <property type="match status" value="1"/>
</dbReference>
<feature type="region of interest" description="Disordered" evidence="1">
    <location>
        <begin position="638"/>
        <end position="657"/>
    </location>
</feature>
<feature type="region of interest" description="Disordered" evidence="1">
    <location>
        <begin position="670"/>
        <end position="752"/>
    </location>
</feature>
<feature type="region of interest" description="Disordered" evidence="1">
    <location>
        <begin position="1"/>
        <end position="29"/>
    </location>
</feature>
<feature type="compositionally biased region" description="Pro residues" evidence="1">
    <location>
        <begin position="791"/>
        <end position="812"/>
    </location>
</feature>
<dbReference type="Pfam" id="PF26130">
    <property type="entry name" value="PB1-like"/>
    <property type="match status" value="1"/>
</dbReference>
<dbReference type="Proteomes" id="UP001054252">
    <property type="component" value="Unassembled WGS sequence"/>
</dbReference>
<comment type="caution">
    <text evidence="3">The sequence shown here is derived from an EMBL/GenBank/DDBJ whole genome shotgun (WGS) entry which is preliminary data.</text>
</comment>
<sequence>MDPNNPKIVDVDLEPSEEILEDEGEHDSRNEVETKFVPIFIHLGGRFIQGVGNSISYVDGECNNWIINRDKLTLFELYTKIGIAGYNADMVDQIWYLEPRKTITDGLKPIRNDHDVKDVLGALKAEKKVHIYVSHVSNFAKILPIFLLLAPSDKGMIVDNPVEVEGRVENDHVDVEGRLEDAGHAVDVEGRVEDAGYVVEVEGKVEDAEDASHGVEVEGRVEGAGNDGNENSEHSEDEDDFLPYISELSDNEDEETVEARKKMKSLHEATWSSKNARKGVRISHEIPSSSTSHTNLGPEDSLSSDDDINYLSTSEEDGSEVEHDRRRKGRHKVFRGTDDGNVQIELGMGLIDAIADLFPNAEHRHCARHRYANFRKKHKGNELQALFWRCVKALNEAEFNAALAELGKLKLATKDDIMNVDPKHWSRAFFKAEIKSSVVDNNMCEVFNALLVDARHKAIISMNQEMRAMCATRTVVRREFGFAEFVREFGPKIWAKIVRNREGSKKCKVLWPGGGGFEVEVYLNSKNKVNSGRNTYIVDLEARKCTCRFKASYAYEVQVVEGMNQWTPIVMPAIQPPTTQKMPGKPKKKRNPEEWEGKKKMGKQGRQMTCQKCFQKGHNSRSCKGQPQNVAQMKNEPFVEQPPPVEDNQPPHGEDNQPRIAEEELVNMTQEDPPVSQVVSLTPPVQQATTPIIRKKKRAKSADRPKKAEKRARKNTPTPTMQKGLPSVPPSEIHSQSTKTQKVKHAYPKGKGKSERILSFGYAQKRATRVGDRGIPVVTLTPTPTALAPTAPAPIAPSPTAPSPTTPAPIAPTVPALMAPPSITATTPSRNSRQFVTATNLQALLWEKRRQKEGQKEEEALGRWAKLLTKIHTDKQSNV</sequence>
<feature type="compositionally biased region" description="Polar residues" evidence="1">
    <location>
        <begin position="823"/>
        <end position="833"/>
    </location>
</feature>
<protein>
    <recommendedName>
        <fullName evidence="2">PB1-like domain-containing protein</fullName>
    </recommendedName>
</protein>
<feature type="region of interest" description="Disordered" evidence="1">
    <location>
        <begin position="206"/>
        <end position="240"/>
    </location>
</feature>
<feature type="compositionally biased region" description="Basic residues" evidence="1">
    <location>
        <begin position="325"/>
        <end position="334"/>
    </location>
</feature>